<accession>A0A562RY76</accession>
<dbReference type="Pfam" id="PF12833">
    <property type="entry name" value="HTH_18"/>
    <property type="match status" value="1"/>
</dbReference>
<keyword evidence="1" id="KW-0805">Transcription regulation</keyword>
<keyword evidence="6" id="KW-1185">Reference proteome</keyword>
<dbReference type="RefSeq" id="WP_144683500.1">
    <property type="nucleotide sequence ID" value="NZ_VLLC01000007.1"/>
</dbReference>
<gene>
    <name evidence="5" type="ORF">LZ24_01239</name>
</gene>
<protein>
    <submittedName>
        <fullName evidence="5">AraC-like DNA-binding protein</fullName>
    </submittedName>
</protein>
<evidence type="ECO:0000313" key="5">
    <source>
        <dbReference type="EMBL" id="TWI74009.1"/>
    </source>
</evidence>
<name>A0A562RY76_9BACT</name>
<dbReference type="AlphaFoldDB" id="A0A562RY76"/>
<dbReference type="SUPFAM" id="SSF46689">
    <property type="entry name" value="Homeodomain-like"/>
    <property type="match status" value="1"/>
</dbReference>
<keyword evidence="2 5" id="KW-0238">DNA-binding</keyword>
<reference evidence="5 6" key="1">
    <citation type="submission" date="2019-07" db="EMBL/GenBank/DDBJ databases">
        <title>Genome sequencing of 100 strains of the haloalkaliphilic chemolithoautotrophic sulfur-oxidizing bacterium Thioalkalivibrio.</title>
        <authorList>
            <person name="Muyzer G."/>
        </authorList>
    </citation>
    <scope>NUCLEOTIDE SEQUENCE [LARGE SCALE GENOMIC DNA]</scope>
    <source>
        <strain evidence="5 6">ASO4-4</strain>
    </source>
</reference>
<dbReference type="GO" id="GO:0043565">
    <property type="term" value="F:sequence-specific DNA binding"/>
    <property type="evidence" value="ECO:0007669"/>
    <property type="project" value="InterPro"/>
</dbReference>
<dbReference type="PROSITE" id="PS01124">
    <property type="entry name" value="HTH_ARAC_FAMILY_2"/>
    <property type="match status" value="1"/>
</dbReference>
<dbReference type="GO" id="GO:0003700">
    <property type="term" value="F:DNA-binding transcription factor activity"/>
    <property type="evidence" value="ECO:0007669"/>
    <property type="project" value="InterPro"/>
</dbReference>
<proteinExistence type="predicted"/>
<dbReference type="OrthoDB" id="112032at2"/>
<evidence type="ECO:0000256" key="3">
    <source>
        <dbReference type="ARBA" id="ARBA00023163"/>
    </source>
</evidence>
<dbReference type="EMBL" id="VLLC01000007">
    <property type="protein sequence ID" value="TWI74009.1"/>
    <property type="molecule type" value="Genomic_DNA"/>
</dbReference>
<evidence type="ECO:0000256" key="1">
    <source>
        <dbReference type="ARBA" id="ARBA00023015"/>
    </source>
</evidence>
<sequence>MDDVLCSWKVCLPQGRSLVWPDGCRDLIAIIPKNKAPELICSGLDASPRIVTCPEETCFVGIRLAPGLTFPWEKDAPGSKCRDQSISPYLPDPHSCGFEADPDAIGRVLLQMVSLANPAPRWIADYLTELGTEGKKRATAFSPRSIRRQMVQFTGASPSYWKGLARARKAGYAIASSDIPLAHIAADHGFSDQAHLNREIRRWFGCTPNMLRVNGELSAARLTAPDAFPHPQSRIYC</sequence>
<keyword evidence="3" id="KW-0804">Transcription</keyword>
<evidence type="ECO:0000313" key="6">
    <source>
        <dbReference type="Proteomes" id="UP000318307"/>
    </source>
</evidence>
<comment type="caution">
    <text evidence="5">The sequence shown here is derived from an EMBL/GenBank/DDBJ whole genome shotgun (WGS) entry which is preliminary data.</text>
</comment>
<evidence type="ECO:0000259" key="4">
    <source>
        <dbReference type="PROSITE" id="PS01124"/>
    </source>
</evidence>
<dbReference type="InterPro" id="IPR009057">
    <property type="entry name" value="Homeodomain-like_sf"/>
</dbReference>
<dbReference type="SMART" id="SM00342">
    <property type="entry name" value="HTH_ARAC"/>
    <property type="match status" value="1"/>
</dbReference>
<organism evidence="5 6">
    <name type="scientific">Desulfobotulus alkaliphilus</name>
    <dbReference type="NCBI Taxonomy" id="622671"/>
    <lineage>
        <taxon>Bacteria</taxon>
        <taxon>Pseudomonadati</taxon>
        <taxon>Thermodesulfobacteriota</taxon>
        <taxon>Desulfobacteria</taxon>
        <taxon>Desulfobacterales</taxon>
        <taxon>Desulfobacteraceae</taxon>
        <taxon>Desulfobotulus</taxon>
    </lineage>
</organism>
<dbReference type="Gene3D" id="1.10.10.60">
    <property type="entry name" value="Homeodomain-like"/>
    <property type="match status" value="1"/>
</dbReference>
<dbReference type="InterPro" id="IPR050204">
    <property type="entry name" value="AraC_XylS_family_regulators"/>
</dbReference>
<evidence type="ECO:0000256" key="2">
    <source>
        <dbReference type="ARBA" id="ARBA00023125"/>
    </source>
</evidence>
<dbReference type="InterPro" id="IPR018060">
    <property type="entry name" value="HTH_AraC"/>
</dbReference>
<dbReference type="PANTHER" id="PTHR46796">
    <property type="entry name" value="HTH-TYPE TRANSCRIPTIONAL ACTIVATOR RHAS-RELATED"/>
    <property type="match status" value="1"/>
</dbReference>
<feature type="domain" description="HTH araC/xylS-type" evidence="4">
    <location>
        <begin position="117"/>
        <end position="214"/>
    </location>
</feature>
<dbReference type="Proteomes" id="UP000318307">
    <property type="component" value="Unassembled WGS sequence"/>
</dbReference>